<accession>A0ABP4P6M2</accession>
<protein>
    <submittedName>
        <fullName evidence="1">Uncharacterized protein</fullName>
    </submittedName>
</protein>
<sequence>MWLFLRRRLIMWAALAIAVPLLEWLLGKVSQSLKARKGDSAVTRGLDTARSGVRSLRGKGH</sequence>
<proteinExistence type="predicted"/>
<evidence type="ECO:0000313" key="1">
    <source>
        <dbReference type="EMBL" id="GAA1574610.1"/>
    </source>
</evidence>
<dbReference type="EMBL" id="BAAAOS010000019">
    <property type="protein sequence ID" value="GAA1574610.1"/>
    <property type="molecule type" value="Genomic_DNA"/>
</dbReference>
<keyword evidence="2" id="KW-1185">Reference proteome</keyword>
<comment type="caution">
    <text evidence="1">The sequence shown here is derived from an EMBL/GenBank/DDBJ whole genome shotgun (WGS) entry which is preliminary data.</text>
</comment>
<gene>
    <name evidence="1" type="ORF">GCM10009789_30100</name>
</gene>
<name>A0ABP4P6M2_9ACTN</name>
<organism evidence="1 2">
    <name type="scientific">Kribbella sancticallisti</name>
    <dbReference type="NCBI Taxonomy" id="460087"/>
    <lineage>
        <taxon>Bacteria</taxon>
        <taxon>Bacillati</taxon>
        <taxon>Actinomycetota</taxon>
        <taxon>Actinomycetes</taxon>
        <taxon>Propionibacteriales</taxon>
        <taxon>Kribbellaceae</taxon>
        <taxon>Kribbella</taxon>
    </lineage>
</organism>
<evidence type="ECO:0000313" key="2">
    <source>
        <dbReference type="Proteomes" id="UP001500393"/>
    </source>
</evidence>
<dbReference type="RefSeq" id="WP_344214105.1">
    <property type="nucleotide sequence ID" value="NZ_BAAAOS010000019.1"/>
</dbReference>
<reference evidence="2" key="1">
    <citation type="journal article" date="2019" name="Int. J. Syst. Evol. Microbiol.">
        <title>The Global Catalogue of Microorganisms (GCM) 10K type strain sequencing project: providing services to taxonomists for standard genome sequencing and annotation.</title>
        <authorList>
            <consortium name="The Broad Institute Genomics Platform"/>
            <consortium name="The Broad Institute Genome Sequencing Center for Infectious Disease"/>
            <person name="Wu L."/>
            <person name="Ma J."/>
        </authorList>
    </citation>
    <scope>NUCLEOTIDE SEQUENCE [LARGE SCALE GENOMIC DNA]</scope>
    <source>
        <strain evidence="2">JCM 14969</strain>
    </source>
</reference>
<dbReference type="Proteomes" id="UP001500393">
    <property type="component" value="Unassembled WGS sequence"/>
</dbReference>